<dbReference type="RefSeq" id="WP_237484325.1">
    <property type="nucleotide sequence ID" value="NZ_CAKLCM010000002.1"/>
</dbReference>
<dbReference type="Pfam" id="PF03891">
    <property type="entry name" value="DUF333"/>
    <property type="match status" value="1"/>
</dbReference>
<keyword evidence="3" id="KW-1185">Reference proteome</keyword>
<proteinExistence type="predicted"/>
<sequence>MQFSLFKGMKTWGLFVTVFMVAACSEQAEDTNKLDMANPAAVFCEEQGEYDLKTGQCKLKSGEVVDAWEFFRQHNQ</sequence>
<evidence type="ECO:0008006" key="4">
    <source>
        <dbReference type="Google" id="ProtNLM"/>
    </source>
</evidence>
<evidence type="ECO:0000313" key="2">
    <source>
        <dbReference type="EMBL" id="CAH0525837.1"/>
    </source>
</evidence>
<dbReference type="Proteomes" id="UP000838160">
    <property type="component" value="Unassembled WGS sequence"/>
</dbReference>
<accession>A0ABN8DHJ5</accession>
<reference evidence="2" key="1">
    <citation type="submission" date="2021-12" db="EMBL/GenBank/DDBJ databases">
        <authorList>
            <person name="Rodrigo-Torres L."/>
            <person name="Arahal R. D."/>
            <person name="Lucena T."/>
        </authorList>
    </citation>
    <scope>NUCLEOTIDE SEQUENCE</scope>
    <source>
        <strain evidence="2">CECT 8226</strain>
    </source>
</reference>
<keyword evidence="1" id="KW-0732">Signal</keyword>
<protein>
    <recommendedName>
        <fullName evidence="4">DUF333 domain-containing protein</fullName>
    </recommendedName>
</protein>
<dbReference type="PROSITE" id="PS51257">
    <property type="entry name" value="PROKAR_LIPOPROTEIN"/>
    <property type="match status" value="1"/>
</dbReference>
<feature type="signal peptide" evidence="1">
    <location>
        <begin position="1"/>
        <end position="28"/>
    </location>
</feature>
<evidence type="ECO:0000256" key="1">
    <source>
        <dbReference type="SAM" id="SignalP"/>
    </source>
</evidence>
<name>A0ABN8DHJ5_9VIBR</name>
<dbReference type="EMBL" id="CAKLCM010000002">
    <property type="protein sequence ID" value="CAH0525837.1"/>
    <property type="molecule type" value="Genomic_DNA"/>
</dbReference>
<dbReference type="InterPro" id="IPR005590">
    <property type="entry name" value="DUF333"/>
</dbReference>
<evidence type="ECO:0000313" key="3">
    <source>
        <dbReference type="Proteomes" id="UP000838160"/>
    </source>
</evidence>
<feature type="chain" id="PRO_5046105384" description="DUF333 domain-containing protein" evidence="1">
    <location>
        <begin position="29"/>
        <end position="76"/>
    </location>
</feature>
<gene>
    <name evidence="2" type="ORF">VHP8226_01359</name>
</gene>
<organism evidence="2 3">
    <name type="scientific">Vibrio hippocampi</name>
    <dbReference type="NCBI Taxonomy" id="654686"/>
    <lineage>
        <taxon>Bacteria</taxon>
        <taxon>Pseudomonadati</taxon>
        <taxon>Pseudomonadota</taxon>
        <taxon>Gammaproteobacteria</taxon>
        <taxon>Vibrionales</taxon>
        <taxon>Vibrionaceae</taxon>
        <taxon>Vibrio</taxon>
    </lineage>
</organism>
<comment type="caution">
    <text evidence="2">The sequence shown here is derived from an EMBL/GenBank/DDBJ whole genome shotgun (WGS) entry which is preliminary data.</text>
</comment>